<dbReference type="PANTHER" id="PTHR35218">
    <property type="entry name" value="RNASE H DOMAIN-CONTAINING PROTEIN"/>
    <property type="match status" value="1"/>
</dbReference>
<dbReference type="InterPro" id="IPR005135">
    <property type="entry name" value="Endo/exonuclease/phosphatase"/>
</dbReference>
<evidence type="ECO:0000313" key="2">
    <source>
        <dbReference type="Proteomes" id="UP000818029"/>
    </source>
</evidence>
<reference evidence="3" key="2">
    <citation type="submission" date="2025-08" db="UniProtKB">
        <authorList>
            <consortium name="RefSeq"/>
        </authorList>
    </citation>
    <scope>IDENTIFICATION</scope>
</reference>
<reference evidence="2" key="1">
    <citation type="journal article" date="2020" name="Nat. Genet.">
        <title>Genomic diversifications of five Gossypium allopolyploid species and their impact on cotton improvement.</title>
        <authorList>
            <person name="Chen Z.J."/>
            <person name="Sreedasyam A."/>
            <person name="Ando A."/>
            <person name="Song Q."/>
            <person name="De Santiago L.M."/>
            <person name="Hulse-Kemp A.M."/>
            <person name="Ding M."/>
            <person name="Ye W."/>
            <person name="Kirkbride R.C."/>
            <person name="Jenkins J."/>
            <person name="Plott C."/>
            <person name="Lovell J."/>
            <person name="Lin Y.M."/>
            <person name="Vaughn R."/>
            <person name="Liu B."/>
            <person name="Simpson S."/>
            <person name="Scheffler B.E."/>
            <person name="Wen L."/>
            <person name="Saski C.A."/>
            <person name="Grover C.E."/>
            <person name="Hu G."/>
            <person name="Conover J.L."/>
            <person name="Carlson J.W."/>
            <person name="Shu S."/>
            <person name="Boston L.B."/>
            <person name="Williams M."/>
            <person name="Peterson D.G."/>
            <person name="McGee K."/>
            <person name="Jones D.C."/>
            <person name="Wendel J.F."/>
            <person name="Stelly D.M."/>
            <person name="Grimwood J."/>
            <person name="Schmutz J."/>
        </authorList>
    </citation>
    <scope>NUCLEOTIDE SEQUENCE [LARGE SCALE GENOMIC DNA]</scope>
    <source>
        <strain evidence="2">cv. TM-1</strain>
    </source>
</reference>
<gene>
    <name evidence="3" type="primary">LOC107949912</name>
</gene>
<dbReference type="InterPro" id="IPR036691">
    <property type="entry name" value="Endo/exonu/phosph_ase_sf"/>
</dbReference>
<dbReference type="PANTHER" id="PTHR35218:SF9">
    <property type="entry name" value="ENDONUCLEASE_EXONUCLEASE_PHOSPHATASE DOMAIN-CONTAINING PROTEIN"/>
    <property type="match status" value="1"/>
</dbReference>
<accession>A0ABM2ZTS9</accession>
<dbReference type="GeneID" id="107949912"/>
<protein>
    <recommendedName>
        <fullName evidence="1">Endonuclease/exonuclease/phosphatase domain-containing protein</fullName>
    </recommendedName>
</protein>
<dbReference type="RefSeq" id="XP_040946034.1">
    <property type="nucleotide sequence ID" value="XM_041090100.1"/>
</dbReference>
<sequence length="303" mass="35216">MQGGGWRPVSPRAMRILCWNCRGIGNPAIVRELKQLLIANDPEVIFLCETKVHANKLVSIHSKCRIEGCLAVNAIGKSGGLFMMWKEGTKVEIKNYSNNHIDSLIHLENDKVICFTRFYGNVDSNKRQSSWDMLRKIGKSVKEKWIIEGDFNAILNYMEKDKGMRKQKTLIDDFQVIVDELSFDLEMDKGWFTWVNNREGDALVKERLDCFLISSNDVACFPFMETKVIRQSTFDHDVIFLHTEGRKPKERTRDPRLNFRYDVCWAKENKTKNIIKNEWQNGVVDIMGKIEKVGQDLGVWQYN</sequence>
<dbReference type="Gene3D" id="3.60.10.10">
    <property type="entry name" value="Endonuclease/exonuclease/phosphatase"/>
    <property type="match status" value="1"/>
</dbReference>
<proteinExistence type="predicted"/>
<dbReference type="SUPFAM" id="SSF56219">
    <property type="entry name" value="DNase I-like"/>
    <property type="match status" value="1"/>
</dbReference>
<keyword evidence="2" id="KW-1185">Reference proteome</keyword>
<evidence type="ECO:0000259" key="1">
    <source>
        <dbReference type="Pfam" id="PF03372"/>
    </source>
</evidence>
<organism evidence="2 3">
    <name type="scientific">Gossypium hirsutum</name>
    <name type="common">Upland cotton</name>
    <name type="synonym">Gossypium mexicanum</name>
    <dbReference type="NCBI Taxonomy" id="3635"/>
    <lineage>
        <taxon>Eukaryota</taxon>
        <taxon>Viridiplantae</taxon>
        <taxon>Streptophyta</taxon>
        <taxon>Embryophyta</taxon>
        <taxon>Tracheophyta</taxon>
        <taxon>Spermatophyta</taxon>
        <taxon>Magnoliopsida</taxon>
        <taxon>eudicotyledons</taxon>
        <taxon>Gunneridae</taxon>
        <taxon>Pentapetalae</taxon>
        <taxon>rosids</taxon>
        <taxon>malvids</taxon>
        <taxon>Malvales</taxon>
        <taxon>Malvaceae</taxon>
        <taxon>Malvoideae</taxon>
        <taxon>Gossypium</taxon>
    </lineage>
</organism>
<dbReference type="Pfam" id="PF03372">
    <property type="entry name" value="Exo_endo_phos"/>
    <property type="match status" value="1"/>
</dbReference>
<dbReference type="Proteomes" id="UP000818029">
    <property type="component" value="Chromosome D03"/>
</dbReference>
<name>A0ABM2ZTS9_GOSHI</name>
<feature type="domain" description="Endonuclease/exonuclease/phosphatase" evidence="1">
    <location>
        <begin position="18"/>
        <end position="198"/>
    </location>
</feature>
<evidence type="ECO:0000313" key="3">
    <source>
        <dbReference type="RefSeq" id="XP_040946034.1"/>
    </source>
</evidence>